<organism evidence="2 3">
    <name type="scientific">Emticicia agri</name>
    <dbReference type="NCBI Taxonomy" id="2492393"/>
    <lineage>
        <taxon>Bacteria</taxon>
        <taxon>Pseudomonadati</taxon>
        <taxon>Bacteroidota</taxon>
        <taxon>Cytophagia</taxon>
        <taxon>Cytophagales</taxon>
        <taxon>Leadbetterellaceae</taxon>
        <taxon>Emticicia</taxon>
    </lineage>
</organism>
<evidence type="ECO:0000313" key="3">
    <source>
        <dbReference type="Proteomes" id="UP000293162"/>
    </source>
</evidence>
<feature type="compositionally biased region" description="Basic and acidic residues" evidence="1">
    <location>
        <begin position="155"/>
        <end position="175"/>
    </location>
</feature>
<feature type="compositionally biased region" description="Polar residues" evidence="1">
    <location>
        <begin position="176"/>
        <end position="185"/>
    </location>
</feature>
<evidence type="ECO:0008006" key="4">
    <source>
        <dbReference type="Google" id="ProtNLM"/>
    </source>
</evidence>
<feature type="region of interest" description="Disordered" evidence="1">
    <location>
        <begin position="131"/>
        <end position="227"/>
    </location>
</feature>
<evidence type="ECO:0000313" key="2">
    <source>
        <dbReference type="EMBL" id="RYU97605.1"/>
    </source>
</evidence>
<dbReference type="Proteomes" id="UP000293162">
    <property type="component" value="Unassembled WGS sequence"/>
</dbReference>
<sequence>MLRLTNNFSLKFPEPFESENKGMQTDVFVPSGSFGLKSEKKHLLSKISIVLFLVLCFSATQSFGQRDQITTQAGEKIRCRILDETPTRFIYAYVAPNGKVLRNEIFKNLVTDFKYNFYPEDIVTKGNKIVTKPTQDKEPEKNTNTAKTTDTQKATTDKPATKVAEKKEKPEEKIADNQQKTQQEAVKNETKPPVKDKAKETKNPPEKKEEKTVAQKEEKTDTPMADKKAKSEYDDYLKFRVGVRGGFGNMLSKINTEDQFGLYQEKLLRGWTWGADFAYFPTDNFGFGIMFNNFQSKNSADNMNFKFVKNGEVIDTSGSITNKRSAKFVGPVFYFRRSIDFKTMVILGLSPGAYFYNDKGTYNGVTIPYKGWDFGGAATLGIDFLLGNDITGRDIILSLEAGYNYGKIKSMNFSDGKGVVSLANPVDLSRVDFTIGLRFTRYPRYFRN</sequence>
<reference evidence="2 3" key="1">
    <citation type="submission" date="2019-02" db="EMBL/GenBank/DDBJ databases">
        <title>Bacterial novel species Emticicia sp. 17J42-9 isolated from soil.</title>
        <authorList>
            <person name="Jung H.-Y."/>
        </authorList>
    </citation>
    <scope>NUCLEOTIDE SEQUENCE [LARGE SCALE GENOMIC DNA]</scope>
    <source>
        <strain evidence="2 3">17J42-9</strain>
    </source>
</reference>
<proteinExistence type="predicted"/>
<comment type="caution">
    <text evidence="2">The sequence shown here is derived from an EMBL/GenBank/DDBJ whole genome shotgun (WGS) entry which is preliminary data.</text>
</comment>
<gene>
    <name evidence="2" type="ORF">EWM59_00345</name>
</gene>
<protein>
    <recommendedName>
        <fullName evidence="4">Outer membrane protein beta-barrel domain-containing protein</fullName>
    </recommendedName>
</protein>
<dbReference type="AlphaFoldDB" id="A0A4Q5M5Q7"/>
<feature type="compositionally biased region" description="Basic and acidic residues" evidence="1">
    <location>
        <begin position="186"/>
        <end position="227"/>
    </location>
</feature>
<accession>A0A4Q5M5Q7</accession>
<keyword evidence="3" id="KW-1185">Reference proteome</keyword>
<dbReference type="EMBL" id="SEWF01000001">
    <property type="protein sequence ID" value="RYU97605.1"/>
    <property type="molecule type" value="Genomic_DNA"/>
</dbReference>
<dbReference type="OrthoDB" id="1093738at2"/>
<feature type="compositionally biased region" description="Low complexity" evidence="1">
    <location>
        <begin position="142"/>
        <end position="154"/>
    </location>
</feature>
<name>A0A4Q5M5Q7_9BACT</name>
<evidence type="ECO:0000256" key="1">
    <source>
        <dbReference type="SAM" id="MobiDB-lite"/>
    </source>
</evidence>